<organism evidence="7 8">
    <name type="scientific">Stylosanthes scabra</name>
    <dbReference type="NCBI Taxonomy" id="79078"/>
    <lineage>
        <taxon>Eukaryota</taxon>
        <taxon>Viridiplantae</taxon>
        <taxon>Streptophyta</taxon>
        <taxon>Embryophyta</taxon>
        <taxon>Tracheophyta</taxon>
        <taxon>Spermatophyta</taxon>
        <taxon>Magnoliopsida</taxon>
        <taxon>eudicotyledons</taxon>
        <taxon>Gunneridae</taxon>
        <taxon>Pentapetalae</taxon>
        <taxon>rosids</taxon>
        <taxon>fabids</taxon>
        <taxon>Fabales</taxon>
        <taxon>Fabaceae</taxon>
        <taxon>Papilionoideae</taxon>
        <taxon>50 kb inversion clade</taxon>
        <taxon>dalbergioids sensu lato</taxon>
        <taxon>Dalbergieae</taxon>
        <taxon>Pterocarpus clade</taxon>
        <taxon>Stylosanthes</taxon>
    </lineage>
</organism>
<accession>A0ABU6V714</accession>
<evidence type="ECO:0000256" key="3">
    <source>
        <dbReference type="ARBA" id="ARBA00022833"/>
    </source>
</evidence>
<evidence type="ECO:0000256" key="5">
    <source>
        <dbReference type="SAM" id="MobiDB-lite"/>
    </source>
</evidence>
<dbReference type="EMBL" id="JASCZI010151077">
    <property type="protein sequence ID" value="MED6168854.1"/>
    <property type="molecule type" value="Genomic_DNA"/>
</dbReference>
<keyword evidence="1" id="KW-0479">Metal-binding</keyword>
<gene>
    <name evidence="7" type="ORF">PIB30_015472</name>
</gene>
<sequence length="138" mass="15181">MASSRERCSSSTRGGGRDGAFGDGWSGSMGSSGSISALKKRSKFIAPECNCGTFAILFMSFTLRNPNRLFYGCPYFKTPAPHCKFFQWLNEYVACCDQEMRKPLFQGGGKQFEGVQSGSPQFDPKVCDLEDRVAGLKM</sequence>
<dbReference type="PROSITE" id="PS51999">
    <property type="entry name" value="ZF_GRF"/>
    <property type="match status" value="1"/>
</dbReference>
<dbReference type="Pfam" id="PF06839">
    <property type="entry name" value="Zn_ribbon_GRF"/>
    <property type="match status" value="1"/>
</dbReference>
<comment type="caution">
    <text evidence="7">The sequence shown here is derived from an EMBL/GenBank/DDBJ whole genome shotgun (WGS) entry which is preliminary data.</text>
</comment>
<evidence type="ECO:0000313" key="8">
    <source>
        <dbReference type="Proteomes" id="UP001341840"/>
    </source>
</evidence>
<keyword evidence="3" id="KW-0862">Zinc</keyword>
<dbReference type="InterPro" id="IPR010666">
    <property type="entry name" value="Znf_GRF"/>
</dbReference>
<reference evidence="7 8" key="1">
    <citation type="journal article" date="2023" name="Plants (Basel)">
        <title>Bridging the Gap: Combining Genomics and Transcriptomics Approaches to Understand Stylosanthes scabra, an Orphan Legume from the Brazilian Caatinga.</title>
        <authorList>
            <person name="Ferreira-Neto J.R.C."/>
            <person name="da Silva M.D."/>
            <person name="Binneck E."/>
            <person name="de Melo N.F."/>
            <person name="da Silva R.H."/>
            <person name="de Melo A.L.T.M."/>
            <person name="Pandolfi V."/>
            <person name="Bustamante F.O."/>
            <person name="Brasileiro-Vidal A.C."/>
            <person name="Benko-Iseppon A.M."/>
        </authorList>
    </citation>
    <scope>NUCLEOTIDE SEQUENCE [LARGE SCALE GENOMIC DNA]</scope>
    <source>
        <tissue evidence="7">Leaves</tissue>
    </source>
</reference>
<evidence type="ECO:0000256" key="1">
    <source>
        <dbReference type="ARBA" id="ARBA00022723"/>
    </source>
</evidence>
<keyword evidence="2 4" id="KW-0863">Zinc-finger</keyword>
<proteinExistence type="predicted"/>
<dbReference type="PANTHER" id="PTHR33248">
    <property type="entry name" value="ZINC ION-BINDING PROTEIN"/>
    <property type="match status" value="1"/>
</dbReference>
<dbReference type="Proteomes" id="UP001341840">
    <property type="component" value="Unassembled WGS sequence"/>
</dbReference>
<name>A0ABU6V714_9FABA</name>
<evidence type="ECO:0000313" key="7">
    <source>
        <dbReference type="EMBL" id="MED6168854.1"/>
    </source>
</evidence>
<evidence type="ECO:0000256" key="2">
    <source>
        <dbReference type="ARBA" id="ARBA00022771"/>
    </source>
</evidence>
<keyword evidence="8" id="KW-1185">Reference proteome</keyword>
<protein>
    <recommendedName>
        <fullName evidence="6">GRF-type domain-containing protein</fullName>
    </recommendedName>
</protein>
<evidence type="ECO:0000259" key="6">
    <source>
        <dbReference type="PROSITE" id="PS51999"/>
    </source>
</evidence>
<feature type="compositionally biased region" description="Gly residues" evidence="5">
    <location>
        <begin position="13"/>
        <end position="27"/>
    </location>
</feature>
<evidence type="ECO:0000256" key="4">
    <source>
        <dbReference type="PROSITE-ProRule" id="PRU01343"/>
    </source>
</evidence>
<feature type="domain" description="GRF-type" evidence="6">
    <location>
        <begin position="49"/>
        <end position="92"/>
    </location>
</feature>
<feature type="region of interest" description="Disordered" evidence="5">
    <location>
        <begin position="1"/>
        <end position="30"/>
    </location>
</feature>